<evidence type="ECO:0000259" key="9">
    <source>
        <dbReference type="Pfam" id="PF13407"/>
    </source>
</evidence>
<evidence type="ECO:0000256" key="6">
    <source>
        <dbReference type="ARBA" id="ARBA00022764"/>
    </source>
</evidence>
<comment type="similarity">
    <text evidence="2">Belongs to the bacterial solute-binding protein 2 family.</text>
</comment>
<evidence type="ECO:0000256" key="8">
    <source>
        <dbReference type="SAM" id="SignalP"/>
    </source>
</evidence>
<accession>A0ABW0Q2R1</accession>
<reference evidence="11" key="1">
    <citation type="journal article" date="2019" name="Int. J. Syst. Evol. Microbiol.">
        <title>The Global Catalogue of Microorganisms (GCM) 10K type strain sequencing project: providing services to taxonomists for standard genome sequencing and annotation.</title>
        <authorList>
            <consortium name="The Broad Institute Genomics Platform"/>
            <consortium name="The Broad Institute Genome Sequencing Center for Infectious Disease"/>
            <person name="Wu L."/>
            <person name="Ma J."/>
        </authorList>
    </citation>
    <scope>NUCLEOTIDE SEQUENCE [LARGE SCALE GENOMIC DNA]</scope>
    <source>
        <strain evidence="11">KACC 12633</strain>
    </source>
</reference>
<evidence type="ECO:0000313" key="10">
    <source>
        <dbReference type="EMBL" id="MFC5519125.1"/>
    </source>
</evidence>
<organism evidence="10 11">
    <name type="scientific">Kaistia terrae</name>
    <dbReference type="NCBI Taxonomy" id="537017"/>
    <lineage>
        <taxon>Bacteria</taxon>
        <taxon>Pseudomonadati</taxon>
        <taxon>Pseudomonadota</taxon>
        <taxon>Alphaproteobacteria</taxon>
        <taxon>Hyphomicrobiales</taxon>
        <taxon>Kaistiaceae</taxon>
        <taxon>Kaistia</taxon>
    </lineage>
</organism>
<feature type="signal peptide" evidence="8">
    <location>
        <begin position="1"/>
        <end position="28"/>
    </location>
</feature>
<keyword evidence="5 8" id="KW-0732">Signal</keyword>
<keyword evidence="6" id="KW-0574">Periplasm</keyword>
<comment type="subcellular location">
    <subcellularLocation>
        <location evidence="1">Periplasm</location>
    </subcellularLocation>
</comment>
<dbReference type="InterPro" id="IPR028082">
    <property type="entry name" value="Peripla_BP_I"/>
</dbReference>
<proteinExistence type="inferred from homology"/>
<keyword evidence="11" id="KW-1185">Reference proteome</keyword>
<dbReference type="Gene3D" id="3.40.50.2300">
    <property type="match status" value="2"/>
</dbReference>
<dbReference type="PANTHER" id="PTHR30036:SF7">
    <property type="entry name" value="ABC TRANSPORTER PERIPLASMIC-BINDING PROTEIN YPHF"/>
    <property type="match status" value="1"/>
</dbReference>
<feature type="domain" description="Periplasmic binding protein" evidence="9">
    <location>
        <begin position="32"/>
        <end position="289"/>
    </location>
</feature>
<dbReference type="SUPFAM" id="SSF53822">
    <property type="entry name" value="Periplasmic binding protein-like I"/>
    <property type="match status" value="1"/>
</dbReference>
<evidence type="ECO:0000256" key="2">
    <source>
        <dbReference type="ARBA" id="ARBA00007639"/>
    </source>
</evidence>
<evidence type="ECO:0000256" key="7">
    <source>
        <dbReference type="ARBA" id="ARBA00025060"/>
    </source>
</evidence>
<protein>
    <recommendedName>
        <fullName evidence="4">Autoinducer 2-binding protein LsrB</fullName>
    </recommendedName>
</protein>
<evidence type="ECO:0000256" key="1">
    <source>
        <dbReference type="ARBA" id="ARBA00004418"/>
    </source>
</evidence>
<comment type="subunit">
    <text evidence="3">The complex is composed of two ATP-binding proteins (LsrA), two transmembrane proteins (LsrC and LsrD) and a solute-binding protein (LsrB).</text>
</comment>
<evidence type="ECO:0000313" key="11">
    <source>
        <dbReference type="Proteomes" id="UP001596150"/>
    </source>
</evidence>
<dbReference type="EMBL" id="JBHSML010000032">
    <property type="protein sequence ID" value="MFC5519125.1"/>
    <property type="molecule type" value="Genomic_DNA"/>
</dbReference>
<feature type="chain" id="PRO_5045614143" description="Autoinducer 2-binding protein LsrB" evidence="8">
    <location>
        <begin position="29"/>
        <end position="343"/>
    </location>
</feature>
<dbReference type="NCBIfam" id="NF011937">
    <property type="entry name" value="PRK15408.1"/>
    <property type="match status" value="1"/>
</dbReference>
<dbReference type="Pfam" id="PF13407">
    <property type="entry name" value="Peripla_BP_4"/>
    <property type="match status" value="1"/>
</dbReference>
<comment type="caution">
    <text evidence="10">The sequence shown here is derived from an EMBL/GenBank/DDBJ whole genome shotgun (WGS) entry which is preliminary data.</text>
</comment>
<dbReference type="InterPro" id="IPR025997">
    <property type="entry name" value="SBP_2_dom"/>
</dbReference>
<evidence type="ECO:0000256" key="5">
    <source>
        <dbReference type="ARBA" id="ARBA00022729"/>
    </source>
</evidence>
<evidence type="ECO:0000256" key="3">
    <source>
        <dbReference type="ARBA" id="ARBA00011262"/>
    </source>
</evidence>
<dbReference type="Proteomes" id="UP001596150">
    <property type="component" value="Unassembled WGS sequence"/>
</dbReference>
<sequence>MTTKFLKSGLMAATLLAGSLFATGSALAESQIAFIPKLVGVGFFTSGGAGAVKAGEEVGAKVTYDGPTEPSVSAQVQFINNYVNQGYNAIIVSSVSPDGLCPALKRAMERDVLVMTWDSDVNPDCRSYYINQGTPDQLGGLLVDMAKEGVTKEKAKVAFFYSSPTVTDQNAWAEAAKAKIAKEHPGWEIVTTQYGYNDAQKSLQTAESILQTYPDLDIIIAPDANALPAAAQAAENLKRAEGVNIVGFSTPNVMRPYVERGTIKRFGLWDVTQQGKISVHVAEHVLKNGKMKVGDKLDIPGVGTIEVSPNSVQGYEYEGEGNGIILLPERTVFTKENIGNFDF</sequence>
<name>A0ABW0Q2R1_9HYPH</name>
<dbReference type="InterPro" id="IPR030159">
    <property type="entry name" value="LsrB"/>
</dbReference>
<gene>
    <name evidence="10" type="primary">lsrB</name>
    <name evidence="10" type="ORF">ACFPP9_25395</name>
</gene>
<dbReference type="InterPro" id="IPR050555">
    <property type="entry name" value="Bact_Solute-Bind_Prot2"/>
</dbReference>
<dbReference type="CDD" id="cd20003">
    <property type="entry name" value="PBP1_LsrB_Quorum_Sensing"/>
    <property type="match status" value="1"/>
</dbReference>
<dbReference type="RefSeq" id="WP_266346102.1">
    <property type="nucleotide sequence ID" value="NZ_JAPKNH010000013.1"/>
</dbReference>
<dbReference type="PANTHER" id="PTHR30036">
    <property type="entry name" value="D-XYLOSE-BINDING PERIPLASMIC PROTEIN"/>
    <property type="match status" value="1"/>
</dbReference>
<comment type="function">
    <text evidence="7">Part of the ABC transporter complex LsrABCD involved in autoinducer 2 (AI-2) import. Binds AI-2 and delivers it to the LsrC and LsrD permeases.</text>
</comment>
<evidence type="ECO:0000256" key="4">
    <source>
        <dbReference type="ARBA" id="ARBA00014452"/>
    </source>
</evidence>